<accession>A0A291QWF2</accession>
<dbReference type="InterPro" id="IPR022385">
    <property type="entry name" value="Rhs_assc_core"/>
</dbReference>
<keyword evidence="2" id="KW-1185">Reference proteome</keyword>
<dbReference type="Gene3D" id="2.180.10.10">
    <property type="entry name" value="RHS repeat-associated core"/>
    <property type="match status" value="1"/>
</dbReference>
<name>A0A291QWF2_9BACT</name>
<proteinExistence type="predicted"/>
<dbReference type="Proteomes" id="UP000220133">
    <property type="component" value="Chromosome"/>
</dbReference>
<dbReference type="RefSeq" id="WP_098194561.1">
    <property type="nucleotide sequence ID" value="NZ_CP023777.1"/>
</dbReference>
<dbReference type="KEGG" id="cbae:COR50_13995"/>
<dbReference type="NCBIfam" id="TIGR03696">
    <property type="entry name" value="Rhs_assc_core"/>
    <property type="match status" value="1"/>
</dbReference>
<dbReference type="EMBL" id="CP023777">
    <property type="protein sequence ID" value="ATL48184.1"/>
    <property type="molecule type" value="Genomic_DNA"/>
</dbReference>
<organism evidence="1 2">
    <name type="scientific">Chitinophaga caeni</name>
    <dbReference type="NCBI Taxonomy" id="2029983"/>
    <lineage>
        <taxon>Bacteria</taxon>
        <taxon>Pseudomonadati</taxon>
        <taxon>Bacteroidota</taxon>
        <taxon>Chitinophagia</taxon>
        <taxon>Chitinophagales</taxon>
        <taxon>Chitinophagaceae</taxon>
        <taxon>Chitinophaga</taxon>
    </lineage>
</organism>
<evidence type="ECO:0000313" key="2">
    <source>
        <dbReference type="Proteomes" id="UP000220133"/>
    </source>
</evidence>
<reference evidence="1 2" key="1">
    <citation type="submission" date="2017-10" db="EMBL/GenBank/DDBJ databases">
        <title>Paenichitinophaga pekingensis gen. nov., sp. nov., isolated from activated sludge.</title>
        <authorList>
            <person name="Jin D."/>
            <person name="Kong X."/>
            <person name="Deng Y."/>
            <person name="Bai Z."/>
        </authorList>
    </citation>
    <scope>NUCLEOTIDE SEQUENCE [LARGE SCALE GENOMIC DNA]</scope>
    <source>
        <strain evidence="1 2">13</strain>
    </source>
</reference>
<protein>
    <recommendedName>
        <fullName evidence="3">RHS repeat-associated core domain-containing protein</fullName>
    </recommendedName>
</protein>
<dbReference type="AlphaFoldDB" id="A0A291QWF2"/>
<evidence type="ECO:0000313" key="1">
    <source>
        <dbReference type="EMBL" id="ATL48184.1"/>
    </source>
</evidence>
<gene>
    <name evidence="1" type="ORF">COR50_13995</name>
</gene>
<dbReference type="OrthoDB" id="674253at2"/>
<evidence type="ECO:0008006" key="3">
    <source>
        <dbReference type="Google" id="ProtNLM"/>
    </source>
</evidence>
<sequence>MKGEGNQQDYGLRVYDPRLGRFFSVDPLTNGYPMLTPYQFASNRPIDSVDRDGLEWTYNKTYDPKTGGTNIQFHVKLKLINRSEILKNENDMMKFASKQFSEAFKDIGDSKTTYSGTLNISLGTKEPNDFSATLIDDADQAIGGTSIFVNPKSNNSEINVYDSRKGVAASTPRAAENVAQDIVHELIHTAGPNHPDGANQAEDIQLIRNDRIAVDGTLVIDHMLSPSAILAKVIHNIMVYSNTKING</sequence>